<dbReference type="EMBL" id="BKCJ011838493">
    <property type="protein sequence ID" value="GFD57206.1"/>
    <property type="molecule type" value="Genomic_DNA"/>
</dbReference>
<comment type="caution">
    <text evidence="2">The sequence shown here is derived from an EMBL/GenBank/DDBJ whole genome shotgun (WGS) entry which is preliminary data.</text>
</comment>
<dbReference type="InterPro" id="IPR025592">
    <property type="entry name" value="DUF4347"/>
</dbReference>
<gene>
    <name evidence="2" type="ORF">Tci_929175</name>
</gene>
<organism evidence="2">
    <name type="scientific">Tanacetum cinerariifolium</name>
    <name type="common">Dalmatian daisy</name>
    <name type="synonym">Chrysanthemum cinerariifolium</name>
    <dbReference type="NCBI Taxonomy" id="118510"/>
    <lineage>
        <taxon>Eukaryota</taxon>
        <taxon>Viridiplantae</taxon>
        <taxon>Streptophyta</taxon>
        <taxon>Embryophyta</taxon>
        <taxon>Tracheophyta</taxon>
        <taxon>Spermatophyta</taxon>
        <taxon>Magnoliopsida</taxon>
        <taxon>eudicotyledons</taxon>
        <taxon>Gunneridae</taxon>
        <taxon>Pentapetalae</taxon>
        <taxon>asterids</taxon>
        <taxon>campanulids</taxon>
        <taxon>Asterales</taxon>
        <taxon>Asteraceae</taxon>
        <taxon>Asteroideae</taxon>
        <taxon>Anthemideae</taxon>
        <taxon>Anthemidinae</taxon>
        <taxon>Tanacetum</taxon>
    </lineage>
</organism>
<dbReference type="AlphaFoldDB" id="A0A699XH76"/>
<accession>A0A699XH76</accession>
<evidence type="ECO:0000313" key="2">
    <source>
        <dbReference type="EMBL" id="GFD57206.1"/>
    </source>
</evidence>
<reference evidence="2" key="1">
    <citation type="journal article" date="2019" name="Sci. Rep.">
        <title>Draft genome of Tanacetum cinerariifolium, the natural source of mosquito coil.</title>
        <authorList>
            <person name="Yamashiro T."/>
            <person name="Shiraishi A."/>
            <person name="Satake H."/>
            <person name="Nakayama K."/>
        </authorList>
    </citation>
    <scope>NUCLEOTIDE SEQUENCE</scope>
</reference>
<protein>
    <recommendedName>
        <fullName evidence="1">DUF4347 domain-containing protein</fullName>
    </recommendedName>
</protein>
<feature type="non-terminal residue" evidence="2">
    <location>
        <position position="70"/>
    </location>
</feature>
<name>A0A699XH76_TANCI</name>
<evidence type="ECO:0000259" key="1">
    <source>
        <dbReference type="Pfam" id="PF14252"/>
    </source>
</evidence>
<sequence>VRSVDASRNEGRKEAVFVDTSVADYRTLEAGVREGLAIIEFDGAKDGLAQIAAWAANNSGYDAIHILSHG</sequence>
<dbReference type="Pfam" id="PF14252">
    <property type="entry name" value="DUF4347"/>
    <property type="match status" value="1"/>
</dbReference>
<feature type="non-terminal residue" evidence="2">
    <location>
        <position position="1"/>
    </location>
</feature>
<proteinExistence type="predicted"/>
<feature type="domain" description="DUF4347" evidence="1">
    <location>
        <begin position="16"/>
        <end position="70"/>
    </location>
</feature>